<feature type="domain" description="Low molecular weight protein antigen 6 PH" evidence="3">
    <location>
        <begin position="69"/>
        <end position="139"/>
    </location>
</feature>
<feature type="region of interest" description="Disordered" evidence="1">
    <location>
        <begin position="131"/>
        <end position="173"/>
    </location>
</feature>
<evidence type="ECO:0000256" key="2">
    <source>
        <dbReference type="SAM" id="Phobius"/>
    </source>
</evidence>
<dbReference type="EMBL" id="BMCU01000002">
    <property type="protein sequence ID" value="GGG06298.1"/>
    <property type="molecule type" value="Genomic_DNA"/>
</dbReference>
<protein>
    <recommendedName>
        <fullName evidence="3">Low molecular weight protein antigen 6 PH domain-containing protein</fullName>
    </recommendedName>
</protein>
<keyword evidence="2" id="KW-0472">Membrane</keyword>
<dbReference type="Proteomes" id="UP000654257">
    <property type="component" value="Unassembled WGS sequence"/>
</dbReference>
<dbReference type="Pfam" id="PF10756">
    <property type="entry name" value="bPH_6"/>
    <property type="match status" value="1"/>
</dbReference>
<evidence type="ECO:0000259" key="3">
    <source>
        <dbReference type="Pfam" id="PF10756"/>
    </source>
</evidence>
<dbReference type="AlphaFoldDB" id="A0A917FVW1"/>
<feature type="compositionally biased region" description="Basic and acidic residues" evidence="1">
    <location>
        <begin position="162"/>
        <end position="173"/>
    </location>
</feature>
<reference evidence="4" key="2">
    <citation type="submission" date="2020-09" db="EMBL/GenBank/DDBJ databases">
        <authorList>
            <person name="Sun Q."/>
            <person name="Sedlacek I."/>
        </authorList>
    </citation>
    <scope>NUCLEOTIDE SEQUENCE</scope>
    <source>
        <strain evidence="4">CCM 7905</strain>
    </source>
</reference>
<keyword evidence="2" id="KW-1133">Transmembrane helix</keyword>
<feature type="transmembrane region" description="Helical" evidence="2">
    <location>
        <begin position="53"/>
        <end position="70"/>
    </location>
</feature>
<organism evidence="4 5">
    <name type="scientific">Rhodococcoides trifolii</name>
    <dbReference type="NCBI Taxonomy" id="908250"/>
    <lineage>
        <taxon>Bacteria</taxon>
        <taxon>Bacillati</taxon>
        <taxon>Actinomycetota</taxon>
        <taxon>Actinomycetes</taxon>
        <taxon>Mycobacteriales</taxon>
        <taxon>Nocardiaceae</taxon>
        <taxon>Rhodococcoides</taxon>
    </lineage>
</organism>
<proteinExistence type="predicted"/>
<accession>A0A917FVW1</accession>
<comment type="caution">
    <text evidence="4">The sequence shown here is derived from an EMBL/GenBank/DDBJ whole genome shotgun (WGS) entry which is preliminary data.</text>
</comment>
<name>A0A917FVW1_9NOCA</name>
<sequence>MSSPQQSEPPSTVSHTPPSTPSQVIRVQPLALAVVALTLFGVSFPALGWPLGFGWLLILPVVAAYWVLRVRTTVTPDGLRTRSMFSSRTVAWSEVSGLRFPKRRWARAALTDGTETVLPVVTIDDLPRVAAASGGHVPDPTPPEADDDVVDHTDAVEPAPDTEDRSDPDDGQR</sequence>
<dbReference type="RefSeq" id="WP_229745926.1">
    <property type="nucleotide sequence ID" value="NZ_BMCU01000002.1"/>
</dbReference>
<dbReference type="InterPro" id="IPR019692">
    <property type="entry name" value="CFP-6_PH"/>
</dbReference>
<reference evidence="4" key="1">
    <citation type="journal article" date="2014" name="Int. J. Syst. Evol. Microbiol.">
        <title>Complete genome sequence of Corynebacterium casei LMG S-19264T (=DSM 44701T), isolated from a smear-ripened cheese.</title>
        <authorList>
            <consortium name="US DOE Joint Genome Institute (JGI-PGF)"/>
            <person name="Walter F."/>
            <person name="Albersmeier A."/>
            <person name="Kalinowski J."/>
            <person name="Ruckert C."/>
        </authorList>
    </citation>
    <scope>NUCLEOTIDE SEQUENCE</scope>
    <source>
        <strain evidence="4">CCM 7905</strain>
    </source>
</reference>
<evidence type="ECO:0000313" key="4">
    <source>
        <dbReference type="EMBL" id="GGG06298.1"/>
    </source>
</evidence>
<feature type="compositionally biased region" description="Low complexity" evidence="1">
    <location>
        <begin position="8"/>
        <end position="17"/>
    </location>
</feature>
<evidence type="ECO:0000256" key="1">
    <source>
        <dbReference type="SAM" id="MobiDB-lite"/>
    </source>
</evidence>
<feature type="region of interest" description="Disordered" evidence="1">
    <location>
        <begin position="1"/>
        <end position="22"/>
    </location>
</feature>
<keyword evidence="2" id="KW-0812">Transmembrane</keyword>
<evidence type="ECO:0000313" key="5">
    <source>
        <dbReference type="Proteomes" id="UP000654257"/>
    </source>
</evidence>
<keyword evidence="5" id="KW-1185">Reference proteome</keyword>
<gene>
    <name evidence="4" type="ORF">GCM10007304_20500</name>
</gene>